<feature type="transmembrane region" description="Helical" evidence="1">
    <location>
        <begin position="76"/>
        <end position="92"/>
    </location>
</feature>
<feature type="transmembrane region" description="Helical" evidence="1">
    <location>
        <begin position="21"/>
        <end position="40"/>
    </location>
</feature>
<evidence type="ECO:0000256" key="1">
    <source>
        <dbReference type="SAM" id="Phobius"/>
    </source>
</evidence>
<reference evidence="3" key="1">
    <citation type="journal article" date="2019" name="Int. J. Syst. Evol. Microbiol.">
        <title>The Global Catalogue of Microorganisms (GCM) 10K type strain sequencing project: providing services to taxonomists for standard genome sequencing and annotation.</title>
        <authorList>
            <consortium name="The Broad Institute Genomics Platform"/>
            <consortium name="The Broad Institute Genome Sequencing Center for Infectious Disease"/>
            <person name="Wu L."/>
            <person name="Ma J."/>
        </authorList>
    </citation>
    <scope>NUCLEOTIDE SEQUENCE [LARGE SCALE GENOMIC DNA]</scope>
    <source>
        <strain evidence="3">JCM 17738</strain>
    </source>
</reference>
<dbReference type="EMBL" id="BAABFX010000037">
    <property type="protein sequence ID" value="GAA4399863.1"/>
    <property type="molecule type" value="Genomic_DNA"/>
</dbReference>
<keyword evidence="1" id="KW-1133">Transmembrane helix</keyword>
<keyword evidence="1" id="KW-0472">Membrane</keyword>
<evidence type="ECO:0000313" key="3">
    <source>
        <dbReference type="Proteomes" id="UP001500390"/>
    </source>
</evidence>
<dbReference type="Proteomes" id="UP001500390">
    <property type="component" value="Unassembled WGS sequence"/>
</dbReference>
<dbReference type="Pfam" id="PF20444">
    <property type="entry name" value="DUF6703"/>
    <property type="match status" value="1"/>
</dbReference>
<keyword evidence="3" id="KW-1185">Reference proteome</keyword>
<keyword evidence="1" id="KW-0812">Transmembrane</keyword>
<name>A0ABP8K3J2_9MICO</name>
<dbReference type="RefSeq" id="WP_159898698.1">
    <property type="nucleotide sequence ID" value="NZ_BAABFX010000037.1"/>
</dbReference>
<gene>
    <name evidence="2" type="ORF">GCM10023153_26520</name>
</gene>
<protein>
    <submittedName>
        <fullName evidence="2">Uncharacterized protein</fullName>
    </submittedName>
</protein>
<dbReference type="InterPro" id="IPR046549">
    <property type="entry name" value="DUF6703"/>
</dbReference>
<proteinExistence type="predicted"/>
<evidence type="ECO:0000313" key="2">
    <source>
        <dbReference type="EMBL" id="GAA4399863.1"/>
    </source>
</evidence>
<sequence length="94" mass="10257">MSSLRESFERASLPALTYISSLPRFVPFLAILGLVIAGLLIPGWGWVLIVLVVLLLAWIGALAWPRLSMPERMMRVAVVVMMAAIAITQAVPRG</sequence>
<accession>A0ABP8K3J2</accession>
<feature type="transmembrane region" description="Helical" evidence="1">
    <location>
        <begin position="46"/>
        <end position="64"/>
    </location>
</feature>
<comment type="caution">
    <text evidence="2">The sequence shown here is derived from an EMBL/GenBank/DDBJ whole genome shotgun (WGS) entry which is preliminary data.</text>
</comment>
<organism evidence="2 3">
    <name type="scientific">Ornithinibacter aureus</name>
    <dbReference type="NCBI Taxonomy" id="622664"/>
    <lineage>
        <taxon>Bacteria</taxon>
        <taxon>Bacillati</taxon>
        <taxon>Actinomycetota</taxon>
        <taxon>Actinomycetes</taxon>
        <taxon>Micrococcales</taxon>
        <taxon>Intrasporangiaceae</taxon>
        <taxon>Ornithinibacter</taxon>
    </lineage>
</organism>